<evidence type="ECO:0000256" key="8">
    <source>
        <dbReference type="ARBA" id="ARBA00022824"/>
    </source>
</evidence>
<dbReference type="Proteomes" id="UP001152320">
    <property type="component" value="Chromosome 22"/>
</dbReference>
<evidence type="ECO:0000256" key="5">
    <source>
        <dbReference type="ARBA" id="ARBA00017612"/>
    </source>
</evidence>
<accession>A0A9Q0YEF9</accession>
<evidence type="ECO:0000259" key="14">
    <source>
        <dbReference type="Pfam" id="PF23860"/>
    </source>
</evidence>
<feature type="chain" id="PRO_5040528819" description="Dolichyl-diphosphooligosaccharide--protein glycosyltransferase subunit 2" evidence="12">
    <location>
        <begin position="20"/>
        <end position="632"/>
    </location>
</feature>
<keyword evidence="9 12" id="KW-1133">Transmembrane helix</keyword>
<evidence type="ECO:0000256" key="7">
    <source>
        <dbReference type="ARBA" id="ARBA00022729"/>
    </source>
</evidence>
<feature type="domain" description="Ribophorin II N-terminal" evidence="13">
    <location>
        <begin position="26"/>
        <end position="260"/>
    </location>
</feature>
<dbReference type="PROSITE" id="PS51257">
    <property type="entry name" value="PROKAR_LIPOPROTEIN"/>
    <property type="match status" value="1"/>
</dbReference>
<comment type="caution">
    <text evidence="17">The sequence shown here is derived from an EMBL/GenBank/DDBJ whole genome shotgun (WGS) entry which is preliminary data.</text>
</comment>
<feature type="signal peptide" evidence="12">
    <location>
        <begin position="1"/>
        <end position="19"/>
    </location>
</feature>
<comment type="pathway">
    <text evidence="3 12">Protein modification; protein glycosylation.</text>
</comment>
<dbReference type="OrthoDB" id="432292at2759"/>
<reference evidence="17" key="1">
    <citation type="submission" date="2021-10" db="EMBL/GenBank/DDBJ databases">
        <title>Tropical sea cucumber genome reveals ecological adaptation and Cuvierian tubules defense mechanism.</title>
        <authorList>
            <person name="Chen T."/>
        </authorList>
    </citation>
    <scope>NUCLEOTIDE SEQUENCE</scope>
    <source>
        <strain evidence="17">Nanhai2018</strain>
        <tissue evidence="17">Muscle</tissue>
    </source>
</reference>
<feature type="transmembrane region" description="Helical" evidence="12">
    <location>
        <begin position="605"/>
        <end position="624"/>
    </location>
</feature>
<dbReference type="AlphaFoldDB" id="A0A9Q0YEF9"/>
<protein>
    <recommendedName>
        <fullName evidence="5 12">Dolichyl-diphosphooligosaccharide--protein glycosyltransferase subunit 2</fullName>
    </recommendedName>
    <alternativeName>
        <fullName evidence="12">Ribophorin-2</fullName>
    </alternativeName>
</protein>
<evidence type="ECO:0000259" key="13">
    <source>
        <dbReference type="Pfam" id="PF05817"/>
    </source>
</evidence>
<keyword evidence="10 12" id="KW-0472">Membrane</keyword>
<evidence type="ECO:0000313" key="17">
    <source>
        <dbReference type="EMBL" id="KAJ8020875.1"/>
    </source>
</evidence>
<evidence type="ECO:0000313" key="18">
    <source>
        <dbReference type="Proteomes" id="UP001152320"/>
    </source>
</evidence>
<evidence type="ECO:0000256" key="2">
    <source>
        <dbReference type="ARBA" id="ARBA00004477"/>
    </source>
</evidence>
<comment type="subcellular location">
    <subcellularLocation>
        <location evidence="2 12">Endoplasmic reticulum membrane</location>
        <topology evidence="2 12">Multi-pass membrane protein</topology>
    </subcellularLocation>
</comment>
<feature type="transmembrane region" description="Helical" evidence="12">
    <location>
        <begin position="575"/>
        <end position="599"/>
    </location>
</feature>
<comment type="similarity">
    <text evidence="4 12">Belongs to the SWP1 family.</text>
</comment>
<feature type="domain" description="Ribophorin II C-terminal" evidence="16">
    <location>
        <begin position="533"/>
        <end position="631"/>
    </location>
</feature>
<evidence type="ECO:0000256" key="12">
    <source>
        <dbReference type="RuleBase" id="RU366029"/>
    </source>
</evidence>
<evidence type="ECO:0000256" key="11">
    <source>
        <dbReference type="ARBA" id="ARBA00046750"/>
    </source>
</evidence>
<evidence type="ECO:0000256" key="1">
    <source>
        <dbReference type="ARBA" id="ARBA00002791"/>
    </source>
</evidence>
<keyword evidence="8 12" id="KW-0256">Endoplasmic reticulum</keyword>
<sequence>MKAAGLLCMFATVLASCLALSPIDTLSQDDQTRLKGLFGQAIPFQSVSHAHYVVLGMATLGGTVPKPQDACNYLKNNMDVNDIQSIYQAASAAQVLGNCQVSLGAGQQTLTAALSESAEISDLFYAVSAQTALGLPVKSADVVKTLDAGLKRDDSILSTSYALKIAAQLSKETKVDKYFEMIEDIVAQGDTIDDTYLQFDNLQQASVFVTGAYALAAKVNKKPLISDEQAVQLANYILTRKATQTIRNAYYVVAAIKAFSENTFQVPVAFSLSGSMAISKADPFVKVGVSDLMSQSLGKLNVKAASVTSEADDETLASDQAFTSTSDETLYQLDLMKLKPAPGFFNIKLSATTTKPASKLIGLSEGEVTVKVTTEVSVSNVEVLLVDREQSITAKTVKATYPGKASTTLDADFHQNVVIKFNLADKAGETLQAHQTFVRVSNIKTGQEVTFTADADTSDICRFTLDIAESGKEYFNQQSGKYTIDIIIGDAIIQNPFLWNVIDVNLKFPETSQQQQADKPSQYSKKPEIDHIFRVPDKRPPIAVSTAFTALVLLPLLILFILWIKLGANIKNFSFSLSALGFHAGLGAIFGLFYCYWAYLNMFDTLKYLAMIGVVTFLCGNRLLRSIAEKKN</sequence>
<name>A0A9Q0YEF9_HOLLE</name>
<dbReference type="EMBL" id="JAIZAY010000022">
    <property type="protein sequence ID" value="KAJ8020875.1"/>
    <property type="molecule type" value="Genomic_DNA"/>
</dbReference>
<dbReference type="GO" id="GO:0006487">
    <property type="term" value="P:protein N-linked glycosylation"/>
    <property type="evidence" value="ECO:0007669"/>
    <property type="project" value="UniProtKB-UniRule"/>
</dbReference>
<dbReference type="InterPro" id="IPR008814">
    <property type="entry name" value="Swp1"/>
</dbReference>
<dbReference type="PANTHER" id="PTHR12640">
    <property type="entry name" value="RIBOPHORIN II"/>
    <property type="match status" value="1"/>
</dbReference>
<keyword evidence="7 12" id="KW-0732">Signal</keyword>
<organism evidence="17 18">
    <name type="scientific">Holothuria leucospilota</name>
    <name type="common">Black long sea cucumber</name>
    <name type="synonym">Mertensiothuria leucospilota</name>
    <dbReference type="NCBI Taxonomy" id="206669"/>
    <lineage>
        <taxon>Eukaryota</taxon>
        <taxon>Metazoa</taxon>
        <taxon>Echinodermata</taxon>
        <taxon>Eleutherozoa</taxon>
        <taxon>Echinozoa</taxon>
        <taxon>Holothuroidea</taxon>
        <taxon>Aspidochirotacea</taxon>
        <taxon>Aspidochirotida</taxon>
        <taxon>Holothuriidae</taxon>
        <taxon>Holothuria</taxon>
    </lineage>
</organism>
<gene>
    <name evidence="17" type="ORF">HOLleu_40581</name>
</gene>
<evidence type="ECO:0000256" key="4">
    <source>
        <dbReference type="ARBA" id="ARBA00009038"/>
    </source>
</evidence>
<dbReference type="Pfam" id="PF23860">
    <property type="entry name" value="Ribophorin_II_3rd"/>
    <property type="match status" value="1"/>
</dbReference>
<evidence type="ECO:0000259" key="16">
    <source>
        <dbReference type="Pfam" id="PF25147"/>
    </source>
</evidence>
<keyword evidence="18" id="KW-1185">Reference proteome</keyword>
<dbReference type="Pfam" id="PF05817">
    <property type="entry name" value="Ribophorin_II"/>
    <property type="match status" value="1"/>
</dbReference>
<comment type="function">
    <text evidence="1 12">Subunit of the oligosaccharyl transferase (OST) complex that catalyzes the initial transfer of a defined glycan (Glc(3)Man(9)GlcNAc(2) in eukaryotes) from the lipid carrier dolichol-pyrophosphate to an asparagine residue within an Asn-X-Ser/Thr consensus motif in nascent polypeptide chains, the first step in protein N-glycosylation. N-glycosylation occurs cotranslationally and the complex associates with the Sec61 complex at the channel-forming translocon complex that mediates protein translocation across the endoplasmic reticulum (ER). All subunits are required for a maximal enzyme activity.</text>
</comment>
<evidence type="ECO:0000256" key="9">
    <source>
        <dbReference type="ARBA" id="ARBA00022989"/>
    </source>
</evidence>
<proteinExistence type="inferred from homology"/>
<feature type="domain" description="Ribophorin II second" evidence="15">
    <location>
        <begin position="268"/>
        <end position="372"/>
    </location>
</feature>
<comment type="subunit">
    <text evidence="11">Component of the oligosaccharyltransferase (OST) complex. OST exists in two different complex forms which contain common core subunits RPN1, RPN2, OST48, OST4, DAD1 and TMEM258, either STT3A or STT3B as catalytic subunits, and form-specific accessory subunits. STT3A complex assembly occurs through the formation of 3 subcomplexes. Subcomplex 1 contains RPN1 and TMEM258, subcomplex 2 contains the STT3A-specific subunits STT3A, DC2/OSTC, and KCP2 as well as the core subunit OST4, and subcomplex 3 contains RPN2, DAD1, and OST48. The STT3A complex can form stable complexes with the Sec61 complex or with both the Sec61 and TRAP complexes. Interacts with DDI2. Interacts with TMEM35A/NACHO.</text>
</comment>
<keyword evidence="6 12" id="KW-0812">Transmembrane</keyword>
<dbReference type="InterPro" id="IPR055375">
    <property type="entry name" value="Ribophorin_II_2nd"/>
</dbReference>
<evidence type="ECO:0000256" key="10">
    <source>
        <dbReference type="ARBA" id="ARBA00023136"/>
    </source>
</evidence>
<dbReference type="InterPro" id="IPR055373">
    <property type="entry name" value="Ribophorin_II_N"/>
</dbReference>
<dbReference type="InterPro" id="IPR056790">
    <property type="entry name" value="Ribophorin_II_C"/>
</dbReference>
<dbReference type="PANTHER" id="PTHR12640:SF0">
    <property type="entry name" value="DOLICHYL-DIPHOSPHOOLIGOSACCHARIDE--PROTEIN GLYCOSYLTRANSFERASE SUBUNIT 2"/>
    <property type="match status" value="1"/>
</dbReference>
<feature type="domain" description="Ribophorin II third" evidence="14">
    <location>
        <begin position="380"/>
        <end position="506"/>
    </location>
</feature>
<dbReference type="InterPro" id="IPR055374">
    <property type="entry name" value="Ribophorin_II_3rd"/>
</dbReference>
<evidence type="ECO:0000259" key="15">
    <source>
        <dbReference type="Pfam" id="PF23861"/>
    </source>
</evidence>
<dbReference type="Pfam" id="PF25147">
    <property type="entry name" value="Ribophorin_II_C"/>
    <property type="match status" value="1"/>
</dbReference>
<feature type="transmembrane region" description="Helical" evidence="12">
    <location>
        <begin position="542"/>
        <end position="563"/>
    </location>
</feature>
<evidence type="ECO:0000256" key="6">
    <source>
        <dbReference type="ARBA" id="ARBA00022692"/>
    </source>
</evidence>
<dbReference type="GO" id="GO:0008250">
    <property type="term" value="C:oligosaccharyltransferase complex"/>
    <property type="evidence" value="ECO:0007669"/>
    <property type="project" value="UniProtKB-UniRule"/>
</dbReference>
<evidence type="ECO:0000256" key="3">
    <source>
        <dbReference type="ARBA" id="ARBA00004922"/>
    </source>
</evidence>
<dbReference type="Pfam" id="PF23861">
    <property type="entry name" value="Ribophorin_II_2nd"/>
    <property type="match status" value="1"/>
</dbReference>